<feature type="domain" description="G" evidence="2">
    <location>
        <begin position="188"/>
        <end position="330"/>
    </location>
</feature>
<name>G4Z6I1_PHYSP</name>
<dbReference type="AlphaFoldDB" id="G4Z6I1"/>
<organism evidence="3 4">
    <name type="scientific">Phytophthora sojae (strain P6497)</name>
    <name type="common">Soybean stem and root rot agent</name>
    <name type="synonym">Phytophthora megasperma f. sp. glycines</name>
    <dbReference type="NCBI Taxonomy" id="1094619"/>
    <lineage>
        <taxon>Eukaryota</taxon>
        <taxon>Sar</taxon>
        <taxon>Stramenopiles</taxon>
        <taxon>Oomycota</taxon>
        <taxon>Peronosporomycetes</taxon>
        <taxon>Peronosporales</taxon>
        <taxon>Peronosporaceae</taxon>
        <taxon>Phytophthora</taxon>
    </lineage>
</organism>
<dbReference type="GeneID" id="20645668"/>
<protein>
    <recommendedName>
        <fullName evidence="2">G domain-containing protein</fullName>
    </recommendedName>
</protein>
<dbReference type="InterPro" id="IPR006073">
    <property type="entry name" value="GTP-bd"/>
</dbReference>
<evidence type="ECO:0000313" key="4">
    <source>
        <dbReference type="Proteomes" id="UP000002640"/>
    </source>
</evidence>
<sequence>MFKFDVPGLDSLARSIDELRVWADDKVLSVENLIVQLRATSKRLLRDTMPTMALFAVPVLLLSIGLDLGFPSWLTMPLLLICASVAWRYGAFRAIPIWTTLWEKLTLTWTKLWTTQKDNTPLAMSQLFFGNLSVHPTQKLVGFTLPGLGDFQQREDDAGDLLFGAAARHVQFEPQPTKKKILSDVQLVGIFGLQKTGKSTLCNALYGLKLRAGNSRDKQTTVGIDLTIAQNYGILDTEGADGPDAKRVVMDRLNALVDEKDKQFVYDYSTEYRDKLELAFMVVAVAVCSTVIYCFDSTNAVDAFANKVAAAASKLSARATKPVLVAVLNKCTPEELDEARNRDPSWFANVRASPKLQSVFSGIECINVPDFRESSDQYHSQVKELRELIDNPLGAQPLEVSMNIVQEVIKEIQTSKATETIDTVRMREEAEAKLRDEVLSVLKDIVEGMVTRGRGYSWPEIALMQDNIISRHLSPFKLTGNVLTSVQQGLLLWLRSEFNEHYRYCGLLCGCALAKPCTLVVHHEEKHRCSTHRFTCAHGCALWLGCGELKCDHCPVTCATHSSSLCTVRGEHEHHKFLCKKASTCEGCEKPHTRKTLHCEEQNLCAQCSCTHAWGSRHHPKGGGRGLTNCYWECTTPNCFWNNDASLYQSIADEDEKNGVQLNEGMKSAIRGGFMEVVKVLVVGFPELKTRLEDVFGYYTNPGGVLHVPMWANAASEYQENDPRAQIPPY</sequence>
<dbReference type="SUPFAM" id="SSF52540">
    <property type="entry name" value="P-loop containing nucleoside triphosphate hydrolases"/>
    <property type="match status" value="1"/>
</dbReference>
<dbReference type="RefSeq" id="XP_009522268.1">
    <property type="nucleotide sequence ID" value="XM_009523973.1"/>
</dbReference>
<gene>
    <name evidence="3" type="ORF">PHYSODRAFT_327775</name>
</gene>
<evidence type="ECO:0000313" key="3">
    <source>
        <dbReference type="EMBL" id="EGZ19551.1"/>
    </source>
</evidence>
<feature type="transmembrane region" description="Helical" evidence="1">
    <location>
        <begin position="48"/>
        <end position="66"/>
    </location>
</feature>
<keyword evidence="1" id="KW-1133">Transmembrane helix</keyword>
<keyword evidence="1" id="KW-0812">Transmembrane</keyword>
<dbReference type="EMBL" id="JH159153">
    <property type="protein sequence ID" value="EGZ19551.1"/>
    <property type="molecule type" value="Genomic_DNA"/>
</dbReference>
<dbReference type="InterPro" id="IPR027417">
    <property type="entry name" value="P-loop_NTPase"/>
</dbReference>
<dbReference type="InParanoid" id="G4Z6I1"/>
<dbReference type="Gene3D" id="3.40.50.300">
    <property type="entry name" value="P-loop containing nucleotide triphosphate hydrolases"/>
    <property type="match status" value="1"/>
</dbReference>
<evidence type="ECO:0000256" key="1">
    <source>
        <dbReference type="SAM" id="Phobius"/>
    </source>
</evidence>
<dbReference type="Proteomes" id="UP000002640">
    <property type="component" value="Unassembled WGS sequence"/>
</dbReference>
<reference evidence="3 4" key="1">
    <citation type="journal article" date="2006" name="Science">
        <title>Phytophthora genome sequences uncover evolutionary origins and mechanisms of pathogenesis.</title>
        <authorList>
            <person name="Tyler B.M."/>
            <person name="Tripathy S."/>
            <person name="Zhang X."/>
            <person name="Dehal P."/>
            <person name="Jiang R.H."/>
            <person name="Aerts A."/>
            <person name="Arredondo F.D."/>
            <person name="Baxter L."/>
            <person name="Bensasson D."/>
            <person name="Beynon J.L."/>
            <person name="Chapman J."/>
            <person name="Damasceno C.M."/>
            <person name="Dorrance A.E."/>
            <person name="Dou D."/>
            <person name="Dickerman A.W."/>
            <person name="Dubchak I.L."/>
            <person name="Garbelotto M."/>
            <person name="Gijzen M."/>
            <person name="Gordon S.G."/>
            <person name="Govers F."/>
            <person name="Grunwald N.J."/>
            <person name="Huang W."/>
            <person name="Ivors K.L."/>
            <person name="Jones R.W."/>
            <person name="Kamoun S."/>
            <person name="Krampis K."/>
            <person name="Lamour K.H."/>
            <person name="Lee M.K."/>
            <person name="McDonald W.H."/>
            <person name="Medina M."/>
            <person name="Meijer H.J."/>
            <person name="Nordberg E.K."/>
            <person name="Maclean D.J."/>
            <person name="Ospina-Giraldo M.D."/>
            <person name="Morris P.F."/>
            <person name="Phuntumart V."/>
            <person name="Putnam N.H."/>
            <person name="Rash S."/>
            <person name="Rose J.K."/>
            <person name="Sakihama Y."/>
            <person name="Salamov A.A."/>
            <person name="Savidor A."/>
            <person name="Scheuring C.F."/>
            <person name="Smith B.M."/>
            <person name="Sobral B.W."/>
            <person name="Terry A."/>
            <person name="Torto-Alalibo T.A."/>
            <person name="Win J."/>
            <person name="Xu Z."/>
            <person name="Zhang H."/>
            <person name="Grigoriev I.V."/>
            <person name="Rokhsar D.S."/>
            <person name="Boore J.L."/>
        </authorList>
    </citation>
    <scope>NUCLEOTIDE SEQUENCE [LARGE SCALE GENOMIC DNA]</scope>
    <source>
        <strain evidence="3 4">P6497</strain>
    </source>
</reference>
<dbReference type="GO" id="GO:0005525">
    <property type="term" value="F:GTP binding"/>
    <property type="evidence" value="ECO:0007669"/>
    <property type="project" value="InterPro"/>
</dbReference>
<keyword evidence="4" id="KW-1185">Reference proteome</keyword>
<proteinExistence type="predicted"/>
<keyword evidence="1" id="KW-0472">Membrane</keyword>
<dbReference type="KEGG" id="psoj:PHYSODRAFT_327775"/>
<evidence type="ECO:0000259" key="2">
    <source>
        <dbReference type="Pfam" id="PF01926"/>
    </source>
</evidence>
<dbReference type="Pfam" id="PF01926">
    <property type="entry name" value="MMR_HSR1"/>
    <property type="match status" value="1"/>
</dbReference>
<accession>G4Z6I1</accession>